<dbReference type="FunCoup" id="A0A2R5GCT5">
    <property type="interactions" value="341"/>
</dbReference>
<evidence type="ECO:0000256" key="5">
    <source>
        <dbReference type="ARBA" id="ARBA00023203"/>
    </source>
</evidence>
<dbReference type="GO" id="GO:0008290">
    <property type="term" value="C:F-actin capping protein complex"/>
    <property type="evidence" value="ECO:0007669"/>
    <property type="project" value="UniProtKB-UniRule"/>
</dbReference>
<dbReference type="EMBL" id="BEYU01000039">
    <property type="protein sequence ID" value="GBG28129.1"/>
    <property type="molecule type" value="Genomic_DNA"/>
</dbReference>
<keyword evidence="5 7" id="KW-0009">Actin-binding</keyword>
<evidence type="ECO:0000256" key="7">
    <source>
        <dbReference type="RuleBase" id="RU365078"/>
    </source>
</evidence>
<dbReference type="PRINTS" id="PR00192">
    <property type="entry name" value="FACTINCAPB"/>
</dbReference>
<protein>
    <recommendedName>
        <fullName evidence="7">F-actin-capping protein subunit beta</fullName>
    </recommendedName>
</protein>
<dbReference type="Gene3D" id="3.90.1150.210">
    <property type="entry name" value="F-actin capping protein, beta subunit"/>
    <property type="match status" value="1"/>
</dbReference>
<evidence type="ECO:0000313" key="9">
    <source>
        <dbReference type="Proteomes" id="UP000241890"/>
    </source>
</evidence>
<dbReference type="GO" id="GO:0051016">
    <property type="term" value="P:barbed-end actin filament capping"/>
    <property type="evidence" value="ECO:0007669"/>
    <property type="project" value="UniProtKB-UniRule"/>
</dbReference>
<comment type="subcellular location">
    <subcellularLocation>
        <location evidence="1 7">Cytoplasm</location>
        <location evidence="1 7">Cytoskeleton</location>
    </subcellularLocation>
</comment>
<comment type="caution">
    <text evidence="8">The sequence shown here is derived from an EMBL/GenBank/DDBJ whole genome shotgun (WGS) entry which is preliminary data.</text>
</comment>
<dbReference type="FunFam" id="1.20.58.570:FF:000001">
    <property type="entry name" value="F-actin-capping protein subunit beta"/>
    <property type="match status" value="1"/>
</dbReference>
<dbReference type="InterPro" id="IPR043175">
    <property type="entry name" value="CAPZB_N"/>
</dbReference>
<dbReference type="InterPro" id="IPR042276">
    <property type="entry name" value="CapZ_alpha/beta_2"/>
</dbReference>
<name>A0A2R5GCT5_9STRA</name>
<dbReference type="SUPFAM" id="SSF90096">
    <property type="entry name" value="Subunits of heterodimeric actin filament capping protein Capz"/>
    <property type="match status" value="1"/>
</dbReference>
<gene>
    <name evidence="8" type="ORF">FCC1311_043522</name>
</gene>
<dbReference type="AlphaFoldDB" id="A0A2R5GCT5"/>
<comment type="subunit">
    <text evidence="7">Heterodimer of an alpha and a beta subunit.</text>
</comment>
<comment type="similarity">
    <text evidence="2 7">Belongs to the F-actin-capping protein beta subunit family.</text>
</comment>
<comment type="function">
    <text evidence="7">F-actin-capping proteins bind in a Ca(2+)-independent manner to the fast growing ends of actin filaments (barbed end) thereby blocking the exchange of subunits at these ends. Unlike other capping proteins (such as gelsolin and severin), these proteins do not sever actin filaments.</text>
</comment>
<dbReference type="GO" id="GO:0000902">
    <property type="term" value="P:cell morphogenesis"/>
    <property type="evidence" value="ECO:0007669"/>
    <property type="project" value="TreeGrafter"/>
</dbReference>
<dbReference type="OrthoDB" id="9979678at2759"/>
<dbReference type="Proteomes" id="UP000241890">
    <property type="component" value="Unassembled WGS sequence"/>
</dbReference>
<dbReference type="PANTHER" id="PTHR10619:SF0">
    <property type="entry name" value="F-ACTIN-CAPPING PROTEIN SUBUNIT BETA ISOFORMS 1 AND 2"/>
    <property type="match status" value="1"/>
</dbReference>
<dbReference type="Pfam" id="PF01115">
    <property type="entry name" value="F_actin_cap_B"/>
    <property type="match status" value="1"/>
</dbReference>
<sequence>MGDVEMNSALNIMRRMPPTKIELNLSGLVNLMPDLTDELLQRVDQPLQAAKDPVNGKQYLLSDYNRDADSYRSPWSNNYNPELPDGLKPSKTLRVLEEKCNAVFDSYRQLYYEGGVSSAYLWDQDEEGAFAGCFLIKKEVIEPQRKVSEGSWDSIHVVDVIPQAGAKWGKGTFEYHLTTTVMLAMVTSKGDAGDVTLSGSLTRQAKPKTLKIKSEDDHVVNIGSMIEEMEIDVRNQMDGLYIQKTREVVNSIRRPVHASDLPSQAFVADLTGAIKGMRMK</sequence>
<evidence type="ECO:0000256" key="2">
    <source>
        <dbReference type="ARBA" id="ARBA00006039"/>
    </source>
</evidence>
<dbReference type="Gene3D" id="1.20.58.570">
    <property type="match status" value="1"/>
</dbReference>
<dbReference type="InterPro" id="IPR001698">
    <property type="entry name" value="CAPZB"/>
</dbReference>
<organism evidence="8 9">
    <name type="scientific">Hondaea fermentalgiana</name>
    <dbReference type="NCBI Taxonomy" id="2315210"/>
    <lineage>
        <taxon>Eukaryota</taxon>
        <taxon>Sar</taxon>
        <taxon>Stramenopiles</taxon>
        <taxon>Bigyra</taxon>
        <taxon>Labyrinthulomycetes</taxon>
        <taxon>Thraustochytrida</taxon>
        <taxon>Thraustochytriidae</taxon>
        <taxon>Hondaea</taxon>
    </lineage>
</organism>
<accession>A0A2R5GCT5</accession>
<keyword evidence="3 7" id="KW-0117">Actin capping</keyword>
<dbReference type="GO" id="GO:0051015">
    <property type="term" value="F:actin filament binding"/>
    <property type="evidence" value="ECO:0007669"/>
    <property type="project" value="TreeGrafter"/>
</dbReference>
<keyword evidence="9" id="KW-1185">Reference proteome</keyword>
<proteinExistence type="inferred from homology"/>
<evidence type="ECO:0000256" key="3">
    <source>
        <dbReference type="ARBA" id="ARBA00022467"/>
    </source>
</evidence>
<evidence type="ECO:0000313" key="8">
    <source>
        <dbReference type="EMBL" id="GBG28129.1"/>
    </source>
</evidence>
<dbReference type="InterPro" id="IPR037282">
    <property type="entry name" value="CapZ_alpha/beta"/>
</dbReference>
<evidence type="ECO:0000256" key="6">
    <source>
        <dbReference type="ARBA" id="ARBA00023212"/>
    </source>
</evidence>
<dbReference type="PANTHER" id="PTHR10619">
    <property type="entry name" value="F-ACTIN-CAPPING PROTEIN SUBUNIT BETA"/>
    <property type="match status" value="1"/>
</dbReference>
<evidence type="ECO:0000256" key="4">
    <source>
        <dbReference type="ARBA" id="ARBA00022490"/>
    </source>
</evidence>
<evidence type="ECO:0000256" key="1">
    <source>
        <dbReference type="ARBA" id="ARBA00004245"/>
    </source>
</evidence>
<keyword evidence="6 7" id="KW-0206">Cytoskeleton</keyword>
<dbReference type="InParanoid" id="A0A2R5GCT5"/>
<keyword evidence="4 7" id="KW-0963">Cytoplasm</keyword>
<reference evidence="8 9" key="1">
    <citation type="submission" date="2017-12" db="EMBL/GenBank/DDBJ databases">
        <title>Sequencing, de novo assembly and annotation of complete genome of a new Thraustochytrid species, strain FCC1311.</title>
        <authorList>
            <person name="Sedici K."/>
            <person name="Godart F."/>
            <person name="Aiese Cigliano R."/>
            <person name="Sanseverino W."/>
            <person name="Barakat M."/>
            <person name="Ortet P."/>
            <person name="Marechal E."/>
            <person name="Cagnac O."/>
            <person name="Amato A."/>
        </authorList>
    </citation>
    <scope>NUCLEOTIDE SEQUENCE [LARGE SCALE GENOMIC DNA]</scope>
</reference>